<gene>
    <name evidence="10" type="ORF">ACO22_02686</name>
</gene>
<dbReference type="GO" id="GO:0003724">
    <property type="term" value="F:RNA helicase activity"/>
    <property type="evidence" value="ECO:0007669"/>
    <property type="project" value="UniProtKB-EC"/>
</dbReference>
<sequence>MSENVANFGVQEMAEAIHQAAGPGGNWNEEAVALAREKGWAPPQHCDYDAYTGEPKPADGGDATELPGWASSAAKYEWKEEYGDVGPRNEELEEMLFRNELINRVGNHFDRLRDIKATAETTHQPDPVNSFDDAGLHPVMRENVKLCGYHVPTPIQAYSIPVILTGNDLIAVAQTEGSGKTAAFLIPVLSKLMGKAKKLAAPRPYLGNGFNEALDSVRAEPLVLIVAPTRELSTQIFDEARRLGYRSMLRPCVVYGGAPVREQCIELQKGSDGWI</sequence>
<dbReference type="Pfam" id="PF00270">
    <property type="entry name" value="DEAD"/>
    <property type="match status" value="1"/>
</dbReference>
<comment type="caution">
    <text evidence="10">The sequence shown here is derived from an EMBL/GenBank/DDBJ whole genome shotgun (WGS) entry which is preliminary data.</text>
</comment>
<name>A0A1D2JI10_PARBR</name>
<dbReference type="VEuPathDB" id="FungiDB:PADG_03352"/>
<dbReference type="InterPro" id="IPR027417">
    <property type="entry name" value="P-loop_NTPase"/>
</dbReference>
<evidence type="ECO:0000256" key="3">
    <source>
        <dbReference type="ARBA" id="ARBA00022806"/>
    </source>
</evidence>
<keyword evidence="2" id="KW-0378">Hydrolase</keyword>
<dbReference type="GO" id="GO:0003676">
    <property type="term" value="F:nucleic acid binding"/>
    <property type="evidence" value="ECO:0007669"/>
    <property type="project" value="InterPro"/>
</dbReference>
<organism evidence="10 11">
    <name type="scientific">Paracoccidioides brasiliensis</name>
    <dbReference type="NCBI Taxonomy" id="121759"/>
    <lineage>
        <taxon>Eukaryota</taxon>
        <taxon>Fungi</taxon>
        <taxon>Dikarya</taxon>
        <taxon>Ascomycota</taxon>
        <taxon>Pezizomycotina</taxon>
        <taxon>Eurotiomycetes</taxon>
        <taxon>Eurotiomycetidae</taxon>
        <taxon>Onygenales</taxon>
        <taxon>Ajellomycetaceae</taxon>
        <taxon>Paracoccidioides</taxon>
    </lineage>
</organism>
<evidence type="ECO:0000256" key="5">
    <source>
        <dbReference type="ARBA" id="ARBA00047984"/>
    </source>
</evidence>
<evidence type="ECO:0000256" key="6">
    <source>
        <dbReference type="PROSITE-ProRule" id="PRU00552"/>
    </source>
</evidence>
<dbReference type="PROSITE" id="PS51195">
    <property type="entry name" value="Q_MOTIF"/>
    <property type="match status" value="1"/>
</dbReference>
<evidence type="ECO:0008006" key="12">
    <source>
        <dbReference type="Google" id="ProtNLM"/>
    </source>
</evidence>
<evidence type="ECO:0000313" key="11">
    <source>
        <dbReference type="Proteomes" id="UP000242814"/>
    </source>
</evidence>
<dbReference type="SUPFAM" id="SSF52540">
    <property type="entry name" value="P-loop containing nucleoside triphosphate hydrolases"/>
    <property type="match status" value="1"/>
</dbReference>
<dbReference type="VEuPathDB" id="FungiDB:PABG_00888"/>
<dbReference type="PROSITE" id="PS51192">
    <property type="entry name" value="HELICASE_ATP_BIND_1"/>
    <property type="match status" value="1"/>
</dbReference>
<dbReference type="InterPro" id="IPR011545">
    <property type="entry name" value="DEAD/DEAH_box_helicase_dom"/>
</dbReference>
<dbReference type="GO" id="GO:0005524">
    <property type="term" value="F:ATP binding"/>
    <property type="evidence" value="ECO:0007669"/>
    <property type="project" value="UniProtKB-KW"/>
</dbReference>
<comment type="catalytic activity">
    <reaction evidence="5">
        <text>ATP + H2O = ADP + phosphate + H(+)</text>
        <dbReference type="Rhea" id="RHEA:13065"/>
        <dbReference type="ChEBI" id="CHEBI:15377"/>
        <dbReference type="ChEBI" id="CHEBI:15378"/>
        <dbReference type="ChEBI" id="CHEBI:30616"/>
        <dbReference type="ChEBI" id="CHEBI:43474"/>
        <dbReference type="ChEBI" id="CHEBI:456216"/>
        <dbReference type="EC" id="3.6.4.13"/>
    </reaction>
</comment>
<keyword evidence="4" id="KW-0067">ATP-binding</keyword>
<dbReference type="Proteomes" id="UP000242814">
    <property type="component" value="Unassembled WGS sequence"/>
</dbReference>
<dbReference type="EMBL" id="LZYO01000086">
    <property type="protein sequence ID" value="ODH36737.1"/>
    <property type="molecule type" value="Genomic_DNA"/>
</dbReference>
<reference evidence="10 11" key="1">
    <citation type="submission" date="2016-06" db="EMBL/GenBank/DDBJ databases">
        <authorList>
            <person name="Kjaerup R.B."/>
            <person name="Dalgaard T.S."/>
            <person name="Juul-Madsen H.R."/>
        </authorList>
    </citation>
    <scope>NUCLEOTIDE SEQUENCE [LARGE SCALE GENOMIC DNA]</scope>
    <source>
        <strain evidence="10 11">Pb300</strain>
    </source>
</reference>
<feature type="domain" description="DEAD-box RNA helicase Q" evidence="9">
    <location>
        <begin position="129"/>
        <end position="157"/>
    </location>
</feature>
<dbReference type="InterPro" id="IPR014014">
    <property type="entry name" value="RNA_helicase_DEAD_Q_motif"/>
</dbReference>
<dbReference type="GO" id="GO:0016787">
    <property type="term" value="F:hydrolase activity"/>
    <property type="evidence" value="ECO:0007669"/>
    <property type="project" value="UniProtKB-KW"/>
</dbReference>
<dbReference type="InterPro" id="IPR014001">
    <property type="entry name" value="Helicase_ATP-bd"/>
</dbReference>
<feature type="short sequence motif" description="Q motif" evidence="6">
    <location>
        <begin position="129"/>
        <end position="157"/>
    </location>
</feature>
<keyword evidence="3" id="KW-0347">Helicase</keyword>
<feature type="region of interest" description="Disordered" evidence="7">
    <location>
        <begin position="45"/>
        <end position="67"/>
    </location>
</feature>
<evidence type="ECO:0000256" key="2">
    <source>
        <dbReference type="ARBA" id="ARBA00022801"/>
    </source>
</evidence>
<evidence type="ECO:0000259" key="8">
    <source>
        <dbReference type="PROSITE" id="PS51192"/>
    </source>
</evidence>
<accession>A0A1D2JI10</accession>
<evidence type="ECO:0000259" key="9">
    <source>
        <dbReference type="PROSITE" id="PS51195"/>
    </source>
</evidence>
<dbReference type="PANTHER" id="PTHR47958">
    <property type="entry name" value="ATP-DEPENDENT RNA HELICASE DBP3"/>
    <property type="match status" value="1"/>
</dbReference>
<feature type="domain" description="Helicase ATP-binding" evidence="8">
    <location>
        <begin position="160"/>
        <end position="275"/>
    </location>
</feature>
<keyword evidence="1" id="KW-0547">Nucleotide-binding</keyword>
<evidence type="ECO:0000256" key="4">
    <source>
        <dbReference type="ARBA" id="ARBA00022840"/>
    </source>
</evidence>
<dbReference type="AlphaFoldDB" id="A0A1D2JI10"/>
<evidence type="ECO:0000313" key="10">
    <source>
        <dbReference type="EMBL" id="ODH36737.1"/>
    </source>
</evidence>
<dbReference type="Gene3D" id="3.40.50.300">
    <property type="entry name" value="P-loop containing nucleotide triphosphate hydrolases"/>
    <property type="match status" value="1"/>
</dbReference>
<evidence type="ECO:0000256" key="7">
    <source>
        <dbReference type="SAM" id="MobiDB-lite"/>
    </source>
</evidence>
<proteinExistence type="predicted"/>
<protein>
    <recommendedName>
        <fullName evidence="12">RNA helicase</fullName>
    </recommendedName>
</protein>
<evidence type="ECO:0000256" key="1">
    <source>
        <dbReference type="ARBA" id="ARBA00022741"/>
    </source>
</evidence>